<feature type="domain" description="RRM" evidence="5">
    <location>
        <begin position="158"/>
        <end position="240"/>
    </location>
</feature>
<dbReference type="GO" id="GO:0003723">
    <property type="term" value="F:RNA binding"/>
    <property type="evidence" value="ECO:0007669"/>
    <property type="project" value="UniProtKB-UniRule"/>
</dbReference>
<dbReference type="SMART" id="SM00360">
    <property type="entry name" value="RRM"/>
    <property type="match status" value="2"/>
</dbReference>
<evidence type="ECO:0000256" key="1">
    <source>
        <dbReference type="ARBA" id="ARBA00022737"/>
    </source>
</evidence>
<keyword evidence="1" id="KW-0677">Repeat</keyword>
<feature type="region of interest" description="Disordered" evidence="4">
    <location>
        <begin position="1"/>
        <end position="41"/>
    </location>
</feature>
<keyword evidence="2 3" id="KW-0694">RNA-binding</keyword>
<name>A0A7S1FBF7_NOCSC</name>
<feature type="region of interest" description="Disordered" evidence="4">
    <location>
        <begin position="439"/>
        <end position="483"/>
    </location>
</feature>
<evidence type="ECO:0000259" key="5">
    <source>
        <dbReference type="PROSITE" id="PS50102"/>
    </source>
</evidence>
<dbReference type="SUPFAM" id="SSF54928">
    <property type="entry name" value="RNA-binding domain, RBD"/>
    <property type="match status" value="1"/>
</dbReference>
<reference evidence="6" key="1">
    <citation type="submission" date="2021-01" db="EMBL/GenBank/DDBJ databases">
        <authorList>
            <person name="Corre E."/>
            <person name="Pelletier E."/>
            <person name="Niang G."/>
            <person name="Scheremetjew M."/>
            <person name="Finn R."/>
            <person name="Kale V."/>
            <person name="Holt S."/>
            <person name="Cochrane G."/>
            <person name="Meng A."/>
            <person name="Brown T."/>
            <person name="Cohen L."/>
        </authorList>
    </citation>
    <scope>NUCLEOTIDE SEQUENCE</scope>
</reference>
<dbReference type="InterPro" id="IPR035979">
    <property type="entry name" value="RBD_domain_sf"/>
</dbReference>
<dbReference type="PANTHER" id="PTHR13976">
    <property type="entry name" value="HETEROGENEOUS NUCLEAR RIBONUCLEOPROTEIN-RELATED"/>
    <property type="match status" value="1"/>
</dbReference>
<dbReference type="CDD" id="cd12254">
    <property type="entry name" value="RRM_hnRNPH_ESRPs_RBM12_like"/>
    <property type="match status" value="1"/>
</dbReference>
<protein>
    <recommendedName>
        <fullName evidence="5">RRM domain-containing protein</fullName>
    </recommendedName>
</protein>
<dbReference type="PROSITE" id="PS50102">
    <property type="entry name" value="RRM"/>
    <property type="match status" value="1"/>
</dbReference>
<proteinExistence type="predicted"/>
<dbReference type="InterPro" id="IPR000504">
    <property type="entry name" value="RRM_dom"/>
</dbReference>
<sequence length="651" mass="70697">MGDKQSRPVESSGQDGEFSASQHGESSSAAGAAAEALDTEAVPSESEILARLVTTLGHSQERSLAVTEIQEKLPPALQRVAGSSENIVKWLRNFQGLLEVTGAPGEERVLLTLGRPPNSVEAAPNETVSGSNVRVDGAAEEPEGPLGLGAADDESSPSTVQLRGLPFRATVSDIKAFLGENANNLITYEPAIRLLLNRDGRPSGFARVQFVSPEAARGCRESLHRQLMGDRYVEVLACSERAGKVRHRRAPDAGDGVVSDTPVNDASEQERVLQECREQMWQPGRHNLLLSMLGIALSPPTRAYLRRANLGLKHFLARFPNEFRVEGPKGCERVIWCHGVMEPMRQGVLEALAAQQCVSMDVRNDVREPPTTPKVMTPAPKRPEQSHCVDTPSVWGTPDPFAHPISPVAAPVDFSFVSGQNWPYQGWFPPFAAPWQQPWTQPEPETGRRNTRADAPCTRSHAHLHPQSHPFAHRPPGADSSVPTGTVDETATSVAALRLRGLPFSVTVQDVLAFFAQHDVADRIADGPHIVQLLPKANGRPSGQAVVQMRSRADAEFAQRALQTQYVGGRYIEVFVYGDENDNAGGSEDWRPEQTAQAAPWTVPPWPQGSGNFAGQAVQTSGKPAANKEELSKEFSALFHFLWNDSPLGLP</sequence>
<dbReference type="AlphaFoldDB" id="A0A7S1FBF7"/>
<evidence type="ECO:0000256" key="3">
    <source>
        <dbReference type="PROSITE-ProRule" id="PRU00176"/>
    </source>
</evidence>
<dbReference type="EMBL" id="HBFQ01045024">
    <property type="protein sequence ID" value="CAD8857595.1"/>
    <property type="molecule type" value="Transcribed_RNA"/>
</dbReference>
<dbReference type="InterPro" id="IPR012677">
    <property type="entry name" value="Nucleotide-bd_a/b_plait_sf"/>
</dbReference>
<evidence type="ECO:0000256" key="4">
    <source>
        <dbReference type="SAM" id="MobiDB-lite"/>
    </source>
</evidence>
<evidence type="ECO:0000313" key="6">
    <source>
        <dbReference type="EMBL" id="CAD8857595.1"/>
    </source>
</evidence>
<dbReference type="InterPro" id="IPR050666">
    <property type="entry name" value="ESRP"/>
</dbReference>
<feature type="region of interest" description="Disordered" evidence="4">
    <location>
        <begin position="116"/>
        <end position="159"/>
    </location>
</feature>
<gene>
    <name evidence="6" type="ORF">NSCI0253_LOCUS31947</name>
</gene>
<accession>A0A7S1FBF7</accession>
<dbReference type="Pfam" id="PF00076">
    <property type="entry name" value="RRM_1"/>
    <property type="match status" value="1"/>
</dbReference>
<evidence type="ECO:0000256" key="2">
    <source>
        <dbReference type="ARBA" id="ARBA00022884"/>
    </source>
</evidence>
<feature type="region of interest" description="Disordered" evidence="4">
    <location>
        <begin position="364"/>
        <end position="389"/>
    </location>
</feature>
<organism evidence="6">
    <name type="scientific">Noctiluca scintillans</name>
    <name type="common">Sea sparkle</name>
    <name type="synonym">Red tide dinoflagellate</name>
    <dbReference type="NCBI Taxonomy" id="2966"/>
    <lineage>
        <taxon>Eukaryota</taxon>
        <taxon>Sar</taxon>
        <taxon>Alveolata</taxon>
        <taxon>Dinophyceae</taxon>
        <taxon>Noctilucales</taxon>
        <taxon>Noctilucaceae</taxon>
        <taxon>Noctiluca</taxon>
    </lineage>
</organism>
<feature type="compositionally biased region" description="Low complexity" evidence="4">
    <location>
        <begin position="19"/>
        <end position="36"/>
    </location>
</feature>
<dbReference type="Gene3D" id="3.30.70.330">
    <property type="match status" value="2"/>
</dbReference>